<feature type="transmembrane region" description="Helical" evidence="5">
    <location>
        <begin position="224"/>
        <end position="241"/>
    </location>
</feature>
<feature type="region of interest" description="Disordered" evidence="4">
    <location>
        <begin position="507"/>
        <end position="532"/>
    </location>
</feature>
<dbReference type="Proteomes" id="UP001178507">
    <property type="component" value="Unassembled WGS sequence"/>
</dbReference>
<feature type="transmembrane region" description="Helical" evidence="5">
    <location>
        <begin position="82"/>
        <end position="99"/>
    </location>
</feature>
<dbReference type="PRINTS" id="PR01415">
    <property type="entry name" value="ANKYRIN"/>
</dbReference>
<dbReference type="Gene3D" id="1.20.1250.20">
    <property type="entry name" value="MFS general substrate transporter like domains"/>
    <property type="match status" value="1"/>
</dbReference>
<proteinExistence type="predicted"/>
<feature type="transmembrane region" description="Helical" evidence="5">
    <location>
        <begin position="12"/>
        <end position="31"/>
    </location>
</feature>
<feature type="transmembrane region" description="Helical" evidence="5">
    <location>
        <begin position="327"/>
        <end position="348"/>
    </location>
</feature>
<keyword evidence="7" id="KW-1185">Reference proteome</keyword>
<evidence type="ECO:0000256" key="2">
    <source>
        <dbReference type="ARBA" id="ARBA00023043"/>
    </source>
</evidence>
<dbReference type="InterPro" id="IPR002110">
    <property type="entry name" value="Ankyrin_rpt"/>
</dbReference>
<dbReference type="SUPFAM" id="SSF103473">
    <property type="entry name" value="MFS general substrate transporter"/>
    <property type="match status" value="1"/>
</dbReference>
<feature type="transmembrane region" description="Helical" evidence="5">
    <location>
        <begin position="111"/>
        <end position="132"/>
    </location>
</feature>
<feature type="repeat" description="ANK" evidence="3">
    <location>
        <begin position="644"/>
        <end position="676"/>
    </location>
</feature>
<name>A0AA36J347_9DINO</name>
<feature type="repeat" description="ANK" evidence="3">
    <location>
        <begin position="744"/>
        <end position="766"/>
    </location>
</feature>
<feature type="transmembrane region" description="Helical" evidence="5">
    <location>
        <begin position="51"/>
        <end position="70"/>
    </location>
</feature>
<dbReference type="Pfam" id="PF00023">
    <property type="entry name" value="Ank"/>
    <property type="match status" value="2"/>
</dbReference>
<dbReference type="GO" id="GO:0022857">
    <property type="term" value="F:transmembrane transporter activity"/>
    <property type="evidence" value="ECO:0007669"/>
    <property type="project" value="InterPro"/>
</dbReference>
<evidence type="ECO:0000256" key="4">
    <source>
        <dbReference type="SAM" id="MobiDB-lite"/>
    </source>
</evidence>
<dbReference type="AlphaFoldDB" id="A0AA36J347"/>
<dbReference type="SMART" id="SM00248">
    <property type="entry name" value="ANK"/>
    <property type="match status" value="8"/>
</dbReference>
<keyword evidence="5" id="KW-1133">Transmembrane helix</keyword>
<feature type="repeat" description="ANK" evidence="3">
    <location>
        <begin position="677"/>
        <end position="709"/>
    </location>
</feature>
<keyword evidence="2 3" id="KW-0040">ANK repeat</keyword>
<evidence type="ECO:0000313" key="6">
    <source>
        <dbReference type="EMBL" id="CAJ1398733.1"/>
    </source>
</evidence>
<dbReference type="Pfam" id="PF07690">
    <property type="entry name" value="MFS_1"/>
    <property type="match status" value="1"/>
</dbReference>
<keyword evidence="5" id="KW-0812">Transmembrane</keyword>
<protein>
    <submittedName>
        <fullName evidence="6">Uncharacterized protein</fullName>
    </submittedName>
</protein>
<dbReference type="PROSITE" id="PS50297">
    <property type="entry name" value="ANK_REP_REGION"/>
    <property type="match status" value="6"/>
</dbReference>
<feature type="transmembrane region" description="Helical" evidence="5">
    <location>
        <begin position="369"/>
        <end position="391"/>
    </location>
</feature>
<feature type="transmembrane region" description="Helical" evidence="5">
    <location>
        <begin position="286"/>
        <end position="307"/>
    </location>
</feature>
<reference evidence="6" key="1">
    <citation type="submission" date="2023-08" db="EMBL/GenBank/DDBJ databases">
        <authorList>
            <person name="Chen Y."/>
            <person name="Shah S."/>
            <person name="Dougan E. K."/>
            <person name="Thang M."/>
            <person name="Chan C."/>
        </authorList>
    </citation>
    <scope>NUCLEOTIDE SEQUENCE</scope>
</reference>
<feature type="transmembrane region" description="Helical" evidence="5">
    <location>
        <begin position="397"/>
        <end position="418"/>
    </location>
</feature>
<comment type="caution">
    <text evidence="6">The sequence shown here is derived from an EMBL/GenBank/DDBJ whole genome shotgun (WGS) entry which is preliminary data.</text>
</comment>
<sequence length="1127" mass="120646">MAAVLSETEEHTPLFFYLLLATGMAFCTRAMPTPFLPLVMTTDFHQGASCVGLAMSVYPLGAFLATPLAAVQAQRTCRILRLHSFTLIFMSMTSMLMALSPQVHRLAGPEAVFLVMTFFRFAQGVSQAYYMAANTTLISRRFTEVAYTVGMVEVAVGSGAQLGRIGGGSLFGLAGFACPFAACSLGLLTCAVIGFGFEDEPCDHVESDESESAISWKTFCTSRIFVPVAGVFAAYMVTGLLDATLPQHLELHLGLSVFEISCFSSLRSLVYLMVSWTCAQMLRGTASLELMLCVGFVLATLGLMLAAPQSWVTDAEEYALGTRPRALAWGDQLASLIMTSAGNALLFVPGLPLMQNEVRHLGAGAAEKVSSLLMAAMSGGEFFGPIVGGVLVQHLDFGGATAIFAVLLLPFVGLSYVAHKSVFWARPSLSQLEGLLTRQVSFAEESQDLATNLSIPMDPESAYRFRRLAFLGTEMHSRIHSVPTQRRAFISCKDGSATAPSTFRRNFEAGKASPGESARLSTRLPGQMPGDVRSQAHALAGNLQGRAAHWTGEERGLTIPRITGELATAAAALQLNQASEAEAAFQYTRTQRGEVDSARLLLVFGLVPAARHLDPGTLHLFEQDRNGSEKGSVMPQSAKLRYPDGSTPLHMAATFGLTDSLRSLLLAGADLQATATSGVQAIHAAAIAGHAEIVRVLVEHKANIDARHSFAQNTPLHFAAEMGHVQVVRMLCQLGADVEAEKSQGGSALHTAADTDNAEVARVLLESCGADPEALLLGDTVPLYLAAGRGFPAVLDVLMAAGADPDRTLRSRKKIGVGKVPEGALPGSSPQAPGWEESNGATALHNACENGHLAAVTSLLEAGARQLATMQGVTPLITALQYRHPHVAVALLDARTPANVGVVSPLDGQSALHIAAAYSYASIVARIVLQGAATDLRDRAGNTPLDYARGEVRWLLHRFYGRDPRLDTIVRSELQNTKKALSQIYDAEVDDAKKKVYLRHLALAEDTGQLAAEVARLAKRAKESDVQHFNVARFLLAGSDLPIALEAMLQRTEMSMTVGLVLLGLRPKEVVYKPKSQVLQVDGKHLFFRVELLLKTATEEDADAASVQELAQAILEFDELDSPHLEL</sequence>
<evidence type="ECO:0000256" key="1">
    <source>
        <dbReference type="ARBA" id="ARBA00022737"/>
    </source>
</evidence>
<evidence type="ECO:0000313" key="7">
    <source>
        <dbReference type="Proteomes" id="UP001178507"/>
    </source>
</evidence>
<dbReference type="Gene3D" id="1.25.40.20">
    <property type="entry name" value="Ankyrin repeat-containing domain"/>
    <property type="match status" value="2"/>
</dbReference>
<dbReference type="PANTHER" id="PTHR24171">
    <property type="entry name" value="ANKYRIN REPEAT DOMAIN-CONTAINING PROTEIN 39-RELATED"/>
    <property type="match status" value="1"/>
</dbReference>
<evidence type="ECO:0000256" key="3">
    <source>
        <dbReference type="PROSITE-ProRule" id="PRU00023"/>
    </source>
</evidence>
<dbReference type="PROSITE" id="PS50088">
    <property type="entry name" value="ANK_REPEAT"/>
    <property type="match status" value="6"/>
</dbReference>
<feature type="repeat" description="ANK" evidence="3">
    <location>
        <begin position="711"/>
        <end position="743"/>
    </location>
</feature>
<feature type="repeat" description="ANK" evidence="3">
    <location>
        <begin position="907"/>
        <end position="939"/>
    </location>
</feature>
<dbReference type="InterPro" id="IPR036770">
    <property type="entry name" value="Ankyrin_rpt-contain_sf"/>
</dbReference>
<dbReference type="InterPro" id="IPR011701">
    <property type="entry name" value="MFS"/>
</dbReference>
<dbReference type="SUPFAM" id="SSF48403">
    <property type="entry name" value="Ankyrin repeat"/>
    <property type="match status" value="1"/>
</dbReference>
<keyword evidence="1" id="KW-0677">Repeat</keyword>
<gene>
    <name evidence="6" type="ORF">EVOR1521_LOCUS22442</name>
</gene>
<accession>A0AA36J347</accession>
<evidence type="ECO:0000256" key="5">
    <source>
        <dbReference type="SAM" id="Phobius"/>
    </source>
</evidence>
<keyword evidence="5" id="KW-0472">Membrane</keyword>
<dbReference type="EMBL" id="CAUJNA010003309">
    <property type="protein sequence ID" value="CAJ1398733.1"/>
    <property type="molecule type" value="Genomic_DNA"/>
</dbReference>
<feature type="repeat" description="ANK" evidence="3">
    <location>
        <begin position="839"/>
        <end position="864"/>
    </location>
</feature>
<dbReference type="Pfam" id="PF12796">
    <property type="entry name" value="Ank_2"/>
    <property type="match status" value="2"/>
</dbReference>
<dbReference type="InterPro" id="IPR036259">
    <property type="entry name" value="MFS_trans_sf"/>
</dbReference>
<organism evidence="6 7">
    <name type="scientific">Effrenium voratum</name>
    <dbReference type="NCBI Taxonomy" id="2562239"/>
    <lineage>
        <taxon>Eukaryota</taxon>
        <taxon>Sar</taxon>
        <taxon>Alveolata</taxon>
        <taxon>Dinophyceae</taxon>
        <taxon>Suessiales</taxon>
        <taxon>Symbiodiniaceae</taxon>
        <taxon>Effrenium</taxon>
    </lineage>
</organism>